<dbReference type="InterPro" id="IPR016182">
    <property type="entry name" value="Cu_amine_oxidase_N-reg"/>
</dbReference>
<organism evidence="1 2">
    <name type="scientific">Dunaliella salina</name>
    <name type="common">Green alga</name>
    <name type="synonym">Protococcus salinus</name>
    <dbReference type="NCBI Taxonomy" id="3046"/>
    <lineage>
        <taxon>Eukaryota</taxon>
        <taxon>Viridiplantae</taxon>
        <taxon>Chlorophyta</taxon>
        <taxon>core chlorophytes</taxon>
        <taxon>Chlorophyceae</taxon>
        <taxon>CS clade</taxon>
        <taxon>Chlamydomonadales</taxon>
        <taxon>Dunaliellaceae</taxon>
        <taxon>Dunaliella</taxon>
    </lineage>
</organism>
<comment type="caution">
    <text evidence="1">The sequence shown here is derived from an EMBL/GenBank/DDBJ whole genome shotgun (WGS) entry which is preliminary data.</text>
</comment>
<evidence type="ECO:0000313" key="1">
    <source>
        <dbReference type="EMBL" id="KAF5825516.1"/>
    </source>
</evidence>
<dbReference type="Gene3D" id="3.10.450.40">
    <property type="match status" value="2"/>
</dbReference>
<name>A0ABQ7FSI4_DUNSA</name>
<accession>A0ABQ7FSI4</accession>
<protein>
    <submittedName>
        <fullName evidence="1">Uncharacterized protein</fullName>
    </submittedName>
</protein>
<evidence type="ECO:0000313" key="2">
    <source>
        <dbReference type="Proteomes" id="UP000815325"/>
    </source>
</evidence>
<sequence length="120" mass="13036">MEPAKVDYLAWKKGSAPAPPRQASVCFQVLPNPLVHTCCCDVGAETVTAWKEVPDVVPWATPDDCVKAEEIAKADEGFKKALEERYGITDMDLVVCDPWSIHAMPEGLKVGAVQLACYAC</sequence>
<proteinExistence type="predicted"/>
<dbReference type="EMBL" id="MU072717">
    <property type="protein sequence ID" value="KAF5825516.1"/>
    <property type="molecule type" value="Genomic_DNA"/>
</dbReference>
<gene>
    <name evidence="1" type="ORF">DUNSADRAFT_9045</name>
</gene>
<reference evidence="1" key="1">
    <citation type="submission" date="2017-08" db="EMBL/GenBank/DDBJ databases">
        <authorList>
            <person name="Polle J.E."/>
            <person name="Barry K."/>
            <person name="Cushman J."/>
            <person name="Schmutz J."/>
            <person name="Tran D."/>
            <person name="Hathwaick L.T."/>
            <person name="Yim W.C."/>
            <person name="Jenkins J."/>
            <person name="Mckie-Krisberg Z.M."/>
            <person name="Prochnik S."/>
            <person name="Lindquist E."/>
            <person name="Dockter R.B."/>
            <person name="Adam C."/>
            <person name="Molina H."/>
            <person name="Bunkerborg J."/>
            <person name="Jin E."/>
            <person name="Buchheim M."/>
            <person name="Magnuson J."/>
        </authorList>
    </citation>
    <scope>NUCLEOTIDE SEQUENCE</scope>
    <source>
        <strain evidence="1">CCAP 19/18</strain>
    </source>
</reference>
<dbReference type="Proteomes" id="UP000815325">
    <property type="component" value="Unassembled WGS sequence"/>
</dbReference>
<keyword evidence="2" id="KW-1185">Reference proteome</keyword>
<dbReference type="SUPFAM" id="SSF54416">
    <property type="entry name" value="Amine oxidase N-terminal region"/>
    <property type="match status" value="2"/>
</dbReference>